<dbReference type="EMBL" id="LT629777">
    <property type="protein sequence ID" value="SDT30049.1"/>
    <property type="molecule type" value="Genomic_DNA"/>
</dbReference>
<dbReference type="Proteomes" id="UP000199524">
    <property type="component" value="Chromosome I"/>
</dbReference>
<evidence type="ECO:0000256" key="2">
    <source>
        <dbReference type="SAM" id="MobiDB-lite"/>
    </source>
</evidence>
<keyword evidence="6" id="KW-1185">Reference proteome</keyword>
<feature type="compositionally biased region" description="Polar residues" evidence="2">
    <location>
        <begin position="15"/>
        <end position="24"/>
    </location>
</feature>
<feature type="domain" description="KAP NTPase" evidence="4">
    <location>
        <begin position="72"/>
        <end position="167"/>
    </location>
</feature>
<keyword evidence="1" id="KW-0175">Coiled coil</keyword>
<evidence type="ECO:0000313" key="5">
    <source>
        <dbReference type="EMBL" id="SDT30049.1"/>
    </source>
</evidence>
<protein>
    <submittedName>
        <fullName evidence="5">KAP family P-loop domain-containing protein</fullName>
    </submittedName>
</protein>
<evidence type="ECO:0000256" key="1">
    <source>
        <dbReference type="SAM" id="Coils"/>
    </source>
</evidence>
<feature type="transmembrane region" description="Helical" evidence="3">
    <location>
        <begin position="338"/>
        <end position="358"/>
    </location>
</feature>
<dbReference type="InterPro" id="IPR027417">
    <property type="entry name" value="P-loop_NTPase"/>
</dbReference>
<dbReference type="Pfam" id="PF07693">
    <property type="entry name" value="KAP_NTPase"/>
    <property type="match status" value="2"/>
</dbReference>
<dbReference type="InterPro" id="IPR011646">
    <property type="entry name" value="KAP_P-loop"/>
</dbReference>
<dbReference type="GeneID" id="300209780"/>
<dbReference type="SUPFAM" id="SSF52540">
    <property type="entry name" value="P-loop containing nucleoside triphosphate hydrolases"/>
    <property type="match status" value="1"/>
</dbReference>
<evidence type="ECO:0000256" key="3">
    <source>
        <dbReference type="SAM" id="Phobius"/>
    </source>
</evidence>
<proteinExistence type="predicted"/>
<organism evidence="5 6">
    <name type="scientific">Pseudomonas asplenii</name>
    <dbReference type="NCBI Taxonomy" id="53407"/>
    <lineage>
        <taxon>Bacteria</taxon>
        <taxon>Pseudomonadati</taxon>
        <taxon>Pseudomonadota</taxon>
        <taxon>Gammaproteobacteria</taxon>
        <taxon>Pseudomonadales</taxon>
        <taxon>Pseudomonadaceae</taxon>
        <taxon>Pseudomonas</taxon>
    </lineage>
</organism>
<evidence type="ECO:0000313" key="6">
    <source>
        <dbReference type="Proteomes" id="UP000199524"/>
    </source>
</evidence>
<dbReference type="AlphaFoldDB" id="A0A1H1Z915"/>
<dbReference type="RefSeq" id="WP_172833052.1">
    <property type="nucleotide sequence ID" value="NZ_LT629777.1"/>
</dbReference>
<feature type="coiled-coil region" evidence="1">
    <location>
        <begin position="189"/>
        <end position="222"/>
    </location>
</feature>
<dbReference type="InterPro" id="IPR052754">
    <property type="entry name" value="NTPase_KAP_P-loop"/>
</dbReference>
<sequence>MLKDDKGDPLKLSGYATQLGTSSFPHDPYSSPGEGEPSGPIIHLDSIQIATTHSDDPWAVGLDDQLDVADEAKAFARMAASKAFVPPLAVGIFGDWGSGKSFFMRLVHEHIERLCAGLPQSGASEAGSPDFHTQIVQIRFNAWHYAETNLWASLVNHLFTELDRWYGEHNPGSPDGLLDTLSTARTLTLEAAQELVDRRKEQRNAANDLQLAEQQLTDAREALGTSPRFYWNVLTSVISEAKPGSDLAKSEEQLKSAAQELGMTDLVGSADSLRQVMTDLENESRRAGLLARGWKRQLQGWPFVISTMLVILFAPVVATYAQKLLANWLPTLGGLHQAIISVSVGLASISGLMGLFLAKTRKILGRLEAAKSVMDRAVDGRLSAQADTLKRTQESLSQANAHVEEAQARVKASSERLAEASHNYSQGTGASRLKTFVRARAVDGDYAKHLGLIETIRKDFEELSSCVMADGRSDERVQQEREAFGKRLQQFLGDHEGLLTDGEVSELKRTLTHLSNDKGSGGEEPESFKRIVLYIDDLDRCPPEKVVDVLQAVHLLLTFPIFVVMVAVDARWVRNALLKVYPGLIGTAGNTAEKMASANDYLEKIFQIPYWMSPMKGYASVNFLADHVQRLDPRPAAAVPEKALIKLPIDRLSITPEEEAFLKQLAPFLGGSPRRALRFLNTYRLIKASLSLRDLSKLEGGRFRHLLVLLALATASPAIFSKSATLLEMNDNGGTLEGLIAQVIDGQKDSPELQRGKRILSAYQNEFPSGQAISLSGLGRYVSIARRYSFAGWS</sequence>
<evidence type="ECO:0000259" key="4">
    <source>
        <dbReference type="Pfam" id="PF07693"/>
    </source>
</evidence>
<feature type="coiled-coil region" evidence="1">
    <location>
        <begin position="389"/>
        <end position="423"/>
    </location>
</feature>
<feature type="domain" description="KAP NTPase" evidence="4">
    <location>
        <begin position="528"/>
        <end position="611"/>
    </location>
</feature>
<name>A0A1H1Z915_9PSED</name>
<reference evidence="6" key="1">
    <citation type="submission" date="2016-10" db="EMBL/GenBank/DDBJ databases">
        <authorList>
            <person name="Varghese N."/>
            <person name="Submissions S."/>
        </authorList>
    </citation>
    <scope>NUCLEOTIDE SEQUENCE [LARGE SCALE GENOMIC DNA]</scope>
    <source>
        <strain evidence="6">ATCC 23835</strain>
    </source>
</reference>
<keyword evidence="3" id="KW-0812">Transmembrane</keyword>
<keyword evidence="3" id="KW-1133">Transmembrane helix</keyword>
<gene>
    <name evidence="5" type="ORF">SAMN05216598_4911</name>
</gene>
<keyword evidence="3" id="KW-0472">Membrane</keyword>
<dbReference type="PANTHER" id="PTHR22674">
    <property type="entry name" value="NTPASE, KAP FAMILY P-LOOP DOMAIN-CONTAINING 1"/>
    <property type="match status" value="1"/>
</dbReference>
<dbReference type="PANTHER" id="PTHR22674:SF6">
    <property type="entry name" value="NTPASE KAP FAMILY P-LOOP DOMAIN-CONTAINING PROTEIN 1"/>
    <property type="match status" value="1"/>
</dbReference>
<feature type="region of interest" description="Disordered" evidence="2">
    <location>
        <begin position="1"/>
        <end position="41"/>
    </location>
</feature>
<accession>A0A1H1Z915</accession>
<feature type="transmembrane region" description="Helical" evidence="3">
    <location>
        <begin position="300"/>
        <end position="318"/>
    </location>
</feature>